<sequence length="195" mass="20747">MSSTAPPSATPPSTTAPQDVPTRERILDAAEGLFAEHGFDATPTSRVAERAGVPKGLVHYYFRRKPDLLEALVDRLPHPVRGADVAVPGDLHAGLCALVRELDRALDSSAVLSHLLWREADTHPAVRDALQRRSGELEEAVSEVLAVAGADPGRTRGAARLLAAAIGHRHAVARHGDEERDGMEDELAFVAAALA</sequence>
<evidence type="ECO:0000313" key="8">
    <source>
        <dbReference type="Proteomes" id="UP000199614"/>
    </source>
</evidence>
<dbReference type="EMBL" id="FOUY01000029">
    <property type="protein sequence ID" value="SFO06384.1"/>
    <property type="molecule type" value="Genomic_DNA"/>
</dbReference>
<protein>
    <submittedName>
        <fullName evidence="7">Transcriptional regulator, TetR family</fullName>
    </submittedName>
</protein>
<organism evidence="7 8">
    <name type="scientific">Pseudonocardia ammonioxydans</name>
    <dbReference type="NCBI Taxonomy" id="260086"/>
    <lineage>
        <taxon>Bacteria</taxon>
        <taxon>Bacillati</taxon>
        <taxon>Actinomycetota</taxon>
        <taxon>Actinomycetes</taxon>
        <taxon>Pseudonocardiales</taxon>
        <taxon>Pseudonocardiaceae</taxon>
        <taxon>Pseudonocardia</taxon>
    </lineage>
</organism>
<dbReference type="RefSeq" id="WP_093349929.1">
    <property type="nucleotide sequence ID" value="NZ_FOUY01000029.1"/>
</dbReference>
<keyword evidence="1" id="KW-0805">Transcription regulation</keyword>
<gene>
    <name evidence="7" type="ORF">SAMN05216207_102912</name>
</gene>
<dbReference type="GO" id="GO:0000976">
    <property type="term" value="F:transcription cis-regulatory region binding"/>
    <property type="evidence" value="ECO:0007669"/>
    <property type="project" value="TreeGrafter"/>
</dbReference>
<feature type="compositionally biased region" description="Low complexity" evidence="5">
    <location>
        <begin position="1"/>
        <end position="17"/>
    </location>
</feature>
<name>A0A1I5E4A8_PSUAM</name>
<dbReference type="InterPro" id="IPR009057">
    <property type="entry name" value="Homeodomain-like_sf"/>
</dbReference>
<proteinExistence type="predicted"/>
<feature type="region of interest" description="Disordered" evidence="5">
    <location>
        <begin position="1"/>
        <end position="22"/>
    </location>
</feature>
<dbReference type="PROSITE" id="PS50977">
    <property type="entry name" value="HTH_TETR_2"/>
    <property type="match status" value="1"/>
</dbReference>
<dbReference type="InterPro" id="IPR050109">
    <property type="entry name" value="HTH-type_TetR-like_transc_reg"/>
</dbReference>
<evidence type="ECO:0000256" key="1">
    <source>
        <dbReference type="ARBA" id="ARBA00023015"/>
    </source>
</evidence>
<dbReference type="PANTHER" id="PTHR30055:SF234">
    <property type="entry name" value="HTH-TYPE TRANSCRIPTIONAL REGULATOR BETI"/>
    <property type="match status" value="1"/>
</dbReference>
<dbReference type="PRINTS" id="PR00455">
    <property type="entry name" value="HTHTETR"/>
</dbReference>
<dbReference type="PANTHER" id="PTHR30055">
    <property type="entry name" value="HTH-TYPE TRANSCRIPTIONAL REGULATOR RUTR"/>
    <property type="match status" value="1"/>
</dbReference>
<dbReference type="Pfam" id="PF00440">
    <property type="entry name" value="TetR_N"/>
    <property type="match status" value="1"/>
</dbReference>
<dbReference type="GO" id="GO:0003700">
    <property type="term" value="F:DNA-binding transcription factor activity"/>
    <property type="evidence" value="ECO:0007669"/>
    <property type="project" value="TreeGrafter"/>
</dbReference>
<dbReference type="AlphaFoldDB" id="A0A1I5E4A8"/>
<reference evidence="7 8" key="1">
    <citation type="submission" date="2016-10" db="EMBL/GenBank/DDBJ databases">
        <authorList>
            <person name="de Groot N.N."/>
        </authorList>
    </citation>
    <scope>NUCLEOTIDE SEQUENCE [LARGE SCALE GENOMIC DNA]</scope>
    <source>
        <strain evidence="7 8">CGMCC 4.1877</strain>
    </source>
</reference>
<evidence type="ECO:0000313" key="7">
    <source>
        <dbReference type="EMBL" id="SFO06384.1"/>
    </source>
</evidence>
<feature type="DNA-binding region" description="H-T-H motif" evidence="4">
    <location>
        <begin position="43"/>
        <end position="62"/>
    </location>
</feature>
<evidence type="ECO:0000256" key="3">
    <source>
        <dbReference type="ARBA" id="ARBA00023163"/>
    </source>
</evidence>
<keyword evidence="2 4" id="KW-0238">DNA-binding</keyword>
<evidence type="ECO:0000256" key="5">
    <source>
        <dbReference type="SAM" id="MobiDB-lite"/>
    </source>
</evidence>
<evidence type="ECO:0000256" key="4">
    <source>
        <dbReference type="PROSITE-ProRule" id="PRU00335"/>
    </source>
</evidence>
<dbReference type="Gene3D" id="1.10.357.10">
    <property type="entry name" value="Tetracycline Repressor, domain 2"/>
    <property type="match status" value="1"/>
</dbReference>
<evidence type="ECO:0000256" key="2">
    <source>
        <dbReference type="ARBA" id="ARBA00023125"/>
    </source>
</evidence>
<keyword evidence="3" id="KW-0804">Transcription</keyword>
<dbReference type="STRING" id="260086.SAMN05216207_102912"/>
<feature type="domain" description="HTH tetR-type" evidence="6">
    <location>
        <begin position="20"/>
        <end position="80"/>
    </location>
</feature>
<dbReference type="Proteomes" id="UP000199614">
    <property type="component" value="Unassembled WGS sequence"/>
</dbReference>
<accession>A0A1I5E4A8</accession>
<keyword evidence="8" id="KW-1185">Reference proteome</keyword>
<dbReference type="OrthoDB" id="2356263at2"/>
<evidence type="ECO:0000259" key="6">
    <source>
        <dbReference type="PROSITE" id="PS50977"/>
    </source>
</evidence>
<dbReference type="SUPFAM" id="SSF46689">
    <property type="entry name" value="Homeodomain-like"/>
    <property type="match status" value="1"/>
</dbReference>
<dbReference type="InterPro" id="IPR001647">
    <property type="entry name" value="HTH_TetR"/>
</dbReference>